<protein>
    <submittedName>
        <fullName evidence="1">Uncharacterized protein</fullName>
    </submittedName>
</protein>
<proteinExistence type="predicted"/>
<evidence type="ECO:0000313" key="1">
    <source>
        <dbReference type="EMBL" id="TDH67477.1"/>
    </source>
</evidence>
<organism evidence="1 2">
    <name type="scientific">Bremia lactucae</name>
    <name type="common">Lettuce downy mildew</name>
    <dbReference type="NCBI Taxonomy" id="4779"/>
    <lineage>
        <taxon>Eukaryota</taxon>
        <taxon>Sar</taxon>
        <taxon>Stramenopiles</taxon>
        <taxon>Oomycota</taxon>
        <taxon>Peronosporomycetes</taxon>
        <taxon>Peronosporales</taxon>
        <taxon>Peronosporaceae</taxon>
        <taxon>Bremia</taxon>
    </lineage>
</organism>
<reference evidence="1 2" key="1">
    <citation type="journal article" date="2021" name="Genome Biol.">
        <title>AFLAP: assembly-free linkage analysis pipeline using k-mers from genome sequencing data.</title>
        <authorList>
            <person name="Fletcher K."/>
            <person name="Zhang L."/>
            <person name="Gil J."/>
            <person name="Han R."/>
            <person name="Cavanaugh K."/>
            <person name="Michelmore R."/>
        </authorList>
    </citation>
    <scope>NUCLEOTIDE SEQUENCE [LARGE SCALE GENOMIC DNA]</scope>
    <source>
        <strain evidence="1 2">SF5</strain>
    </source>
</reference>
<name>A0A976FIR2_BRELC</name>
<dbReference type="EMBL" id="SHOA02000014">
    <property type="protein sequence ID" value="TDH67477.1"/>
    <property type="molecule type" value="Genomic_DNA"/>
</dbReference>
<dbReference type="GeneID" id="94351955"/>
<evidence type="ECO:0000313" key="2">
    <source>
        <dbReference type="Proteomes" id="UP000294530"/>
    </source>
</evidence>
<sequence length="69" mass="7392">MAAYLPSSFTLLLDGSYCQTMTLVSSDADAICVPRGLSATPHTVEVWPTSVSLQYQSSSFSAQIRMVSS</sequence>
<dbReference type="Proteomes" id="UP000294530">
    <property type="component" value="Unassembled WGS sequence"/>
</dbReference>
<dbReference type="AlphaFoldDB" id="A0A976FIR2"/>
<accession>A0A976FIR2</accession>
<gene>
    <name evidence="1" type="ORF">CCR75_008230</name>
</gene>
<keyword evidence="2" id="KW-1185">Reference proteome</keyword>
<comment type="caution">
    <text evidence="1">The sequence shown here is derived from an EMBL/GenBank/DDBJ whole genome shotgun (WGS) entry which is preliminary data.</text>
</comment>
<dbReference type="RefSeq" id="XP_067816976.1">
    <property type="nucleotide sequence ID" value="XM_067966284.1"/>
</dbReference>
<dbReference type="KEGG" id="blac:94351955"/>